<dbReference type="GO" id="GO:0000390">
    <property type="term" value="P:spliceosomal complex disassembly"/>
    <property type="evidence" value="ECO:0007669"/>
    <property type="project" value="InterPro"/>
</dbReference>
<feature type="region of interest" description="Disordered" evidence="1">
    <location>
        <begin position="290"/>
        <end position="316"/>
    </location>
</feature>
<evidence type="ECO:0000313" key="3">
    <source>
        <dbReference type="EMBL" id="CAE0490703.1"/>
    </source>
</evidence>
<feature type="compositionally biased region" description="Low complexity" evidence="1">
    <location>
        <begin position="111"/>
        <end position="120"/>
    </location>
</feature>
<feature type="compositionally biased region" description="Pro residues" evidence="1">
    <location>
        <begin position="143"/>
        <end position="168"/>
    </location>
</feature>
<dbReference type="PANTHER" id="PTHR23329">
    <property type="entry name" value="TUFTELIN-INTERACTING PROTEIN 11-RELATED"/>
    <property type="match status" value="1"/>
</dbReference>
<feature type="region of interest" description="Disordered" evidence="1">
    <location>
        <begin position="63"/>
        <end position="92"/>
    </location>
</feature>
<feature type="domain" description="G-patch" evidence="2">
    <location>
        <begin position="273"/>
        <end position="316"/>
    </location>
</feature>
<dbReference type="InterPro" id="IPR045211">
    <property type="entry name" value="TFP11/STIP/Ntr1"/>
</dbReference>
<feature type="region of interest" description="Disordered" evidence="1">
    <location>
        <begin position="1"/>
        <end position="50"/>
    </location>
</feature>
<accession>A0A7S3QRJ1</accession>
<feature type="compositionally biased region" description="Basic residues" evidence="1">
    <location>
        <begin position="212"/>
        <end position="230"/>
    </location>
</feature>
<dbReference type="SMART" id="SM00443">
    <property type="entry name" value="G_patch"/>
    <property type="match status" value="1"/>
</dbReference>
<feature type="compositionally biased region" description="Low complexity" evidence="1">
    <location>
        <begin position="130"/>
        <end position="142"/>
    </location>
</feature>
<feature type="region of interest" description="Disordered" evidence="1">
    <location>
        <begin position="107"/>
        <end position="168"/>
    </location>
</feature>
<feature type="region of interest" description="Disordered" evidence="1">
    <location>
        <begin position="205"/>
        <end position="259"/>
    </location>
</feature>
<dbReference type="PANTHER" id="PTHR23329:SF1">
    <property type="entry name" value="TUFTELIN-INTERACTING PROTEIN 11"/>
    <property type="match status" value="1"/>
</dbReference>
<dbReference type="EMBL" id="HBIP01010356">
    <property type="protein sequence ID" value="CAE0490703.1"/>
    <property type="molecule type" value="Transcribed_RNA"/>
</dbReference>
<gene>
    <name evidence="3" type="ORF">DTER00134_LOCUS5776</name>
</gene>
<sequence>MGQDVREEDGDQEHHQYPRQHEAGPRQQERDSQHVGHESQAAPEQRRADVEVERCWLGQGVRTHQWYQQQRHQQQTGPSARGLKQDDGTRGADRAPISIARAPLSVRALKQQQQQQHVVELPPPPPLPVPTSLSPSPLAPSQHLPPPPPLPLPPSLQAPLPPHLQPALPLPTPLQPALPFAPELLPPHLRQACYFFTPNYLHLPPPPAGKKPLSKNGRKAARKKANKRARAQGLAPPGSGSAPTKKRSSKDADEARAAAEAAQNKFAGFEDHTSGIGSRLLAKMGWRSGEGLGQKAQGRSEPVIPQLIKGKRGLGA</sequence>
<feature type="compositionally biased region" description="Basic and acidic residues" evidence="1">
    <location>
        <begin position="83"/>
        <end position="92"/>
    </location>
</feature>
<dbReference type="PROSITE" id="PS50174">
    <property type="entry name" value="G_PATCH"/>
    <property type="match status" value="1"/>
</dbReference>
<dbReference type="GO" id="GO:0071008">
    <property type="term" value="C:U2-type post-mRNA release spliceosomal complex"/>
    <property type="evidence" value="ECO:0007669"/>
    <property type="project" value="TreeGrafter"/>
</dbReference>
<dbReference type="Pfam" id="PF01585">
    <property type="entry name" value="G-patch"/>
    <property type="match status" value="1"/>
</dbReference>
<feature type="compositionally biased region" description="Basic and acidic residues" evidence="1">
    <location>
        <begin position="12"/>
        <end position="37"/>
    </location>
</feature>
<dbReference type="AlphaFoldDB" id="A0A7S3QRJ1"/>
<feature type="compositionally biased region" description="Acidic residues" evidence="1">
    <location>
        <begin position="1"/>
        <end position="11"/>
    </location>
</feature>
<reference evidence="3" key="1">
    <citation type="submission" date="2021-01" db="EMBL/GenBank/DDBJ databases">
        <authorList>
            <person name="Corre E."/>
            <person name="Pelletier E."/>
            <person name="Niang G."/>
            <person name="Scheremetjew M."/>
            <person name="Finn R."/>
            <person name="Kale V."/>
            <person name="Holt S."/>
            <person name="Cochrane G."/>
            <person name="Meng A."/>
            <person name="Brown T."/>
            <person name="Cohen L."/>
        </authorList>
    </citation>
    <scope>NUCLEOTIDE SEQUENCE</scope>
    <source>
        <strain evidence="3">CCMP1320</strain>
    </source>
</reference>
<name>A0A7S3QRJ1_DUNTE</name>
<organism evidence="3">
    <name type="scientific">Dunaliella tertiolecta</name>
    <name type="common">Green alga</name>
    <dbReference type="NCBI Taxonomy" id="3047"/>
    <lineage>
        <taxon>Eukaryota</taxon>
        <taxon>Viridiplantae</taxon>
        <taxon>Chlorophyta</taxon>
        <taxon>core chlorophytes</taxon>
        <taxon>Chlorophyceae</taxon>
        <taxon>CS clade</taxon>
        <taxon>Chlamydomonadales</taxon>
        <taxon>Dunaliellaceae</taxon>
        <taxon>Dunaliella</taxon>
    </lineage>
</organism>
<feature type="compositionally biased region" description="Low complexity" evidence="1">
    <location>
        <begin position="63"/>
        <end position="76"/>
    </location>
</feature>
<evidence type="ECO:0000256" key="1">
    <source>
        <dbReference type="SAM" id="MobiDB-lite"/>
    </source>
</evidence>
<evidence type="ECO:0000259" key="2">
    <source>
        <dbReference type="PROSITE" id="PS50174"/>
    </source>
</evidence>
<dbReference type="GO" id="GO:0003676">
    <property type="term" value="F:nucleic acid binding"/>
    <property type="evidence" value="ECO:0007669"/>
    <property type="project" value="InterPro"/>
</dbReference>
<protein>
    <recommendedName>
        <fullName evidence="2">G-patch domain-containing protein</fullName>
    </recommendedName>
</protein>
<proteinExistence type="predicted"/>
<dbReference type="InterPro" id="IPR000467">
    <property type="entry name" value="G_patch_dom"/>
</dbReference>